<comment type="caution">
    <text evidence="1">The sequence shown here is derived from an EMBL/GenBank/DDBJ whole genome shotgun (WGS) entry which is preliminary data.</text>
</comment>
<sequence length="72" mass="8023">MKKICVPILFILVSMQGFGQVHSTNPTAKILDKGTTLIVPFEIGWDWTYDYPYIGLGFWAGIGRGFDLGVQT</sequence>
<dbReference type="EMBL" id="LAZR01068227">
    <property type="protein sequence ID" value="KKK50036.1"/>
    <property type="molecule type" value="Genomic_DNA"/>
</dbReference>
<feature type="non-terminal residue" evidence="1">
    <location>
        <position position="72"/>
    </location>
</feature>
<gene>
    <name evidence="1" type="ORF">LCGC14_3129040</name>
</gene>
<reference evidence="1" key="1">
    <citation type="journal article" date="2015" name="Nature">
        <title>Complex archaea that bridge the gap between prokaryotes and eukaryotes.</title>
        <authorList>
            <person name="Spang A."/>
            <person name="Saw J.H."/>
            <person name="Jorgensen S.L."/>
            <person name="Zaremba-Niedzwiedzka K."/>
            <person name="Martijn J."/>
            <person name="Lind A.E."/>
            <person name="van Eijk R."/>
            <person name="Schleper C."/>
            <person name="Guy L."/>
            <person name="Ettema T.J."/>
        </authorList>
    </citation>
    <scope>NUCLEOTIDE SEQUENCE</scope>
</reference>
<dbReference type="AlphaFoldDB" id="A0A0F8YPP2"/>
<accession>A0A0F8YPP2</accession>
<organism evidence="1">
    <name type="scientific">marine sediment metagenome</name>
    <dbReference type="NCBI Taxonomy" id="412755"/>
    <lineage>
        <taxon>unclassified sequences</taxon>
        <taxon>metagenomes</taxon>
        <taxon>ecological metagenomes</taxon>
    </lineage>
</organism>
<proteinExistence type="predicted"/>
<protein>
    <submittedName>
        <fullName evidence="1">Uncharacterized protein</fullName>
    </submittedName>
</protein>
<name>A0A0F8YPP2_9ZZZZ</name>
<evidence type="ECO:0000313" key="1">
    <source>
        <dbReference type="EMBL" id="KKK50036.1"/>
    </source>
</evidence>